<dbReference type="PANTHER" id="PTHR31630:SF6">
    <property type="entry name" value="PHYTANOYL-COA DIOXYGENASE-RELATED"/>
    <property type="match status" value="1"/>
</dbReference>
<dbReference type="RefSeq" id="WP_014680930.1">
    <property type="nucleotide sequence ID" value="NC_017770.1"/>
</dbReference>
<dbReference type="OrthoDB" id="1157001at2"/>
<reference evidence="1" key="1">
    <citation type="submission" date="2012-02" db="EMBL/GenBank/DDBJ databases">
        <title>The complete genome of Solitalea canadensis DSM 3403.</title>
        <authorList>
            <consortium name="US DOE Joint Genome Institute (JGI-PGF)"/>
            <person name="Lucas S."/>
            <person name="Copeland A."/>
            <person name="Lapidus A."/>
            <person name="Glavina del Rio T."/>
            <person name="Dalin E."/>
            <person name="Tice H."/>
            <person name="Bruce D."/>
            <person name="Goodwin L."/>
            <person name="Pitluck S."/>
            <person name="Peters L."/>
            <person name="Ovchinnikova G."/>
            <person name="Lu M."/>
            <person name="Kyrpides N."/>
            <person name="Mavromatis K."/>
            <person name="Ivanova N."/>
            <person name="Brettin T."/>
            <person name="Detter J.C."/>
            <person name="Han C."/>
            <person name="Larimer F."/>
            <person name="Land M."/>
            <person name="Hauser L."/>
            <person name="Markowitz V."/>
            <person name="Cheng J.-F."/>
            <person name="Hugenholtz P."/>
            <person name="Woyke T."/>
            <person name="Wu D."/>
            <person name="Spring S."/>
            <person name="Schroeder M."/>
            <person name="Kopitz M."/>
            <person name="Brambilla E."/>
            <person name="Klenk H.-P."/>
            <person name="Eisen J.A."/>
        </authorList>
    </citation>
    <scope>NUCLEOTIDE SEQUENCE</scope>
    <source>
        <strain evidence="1">DSM 3403</strain>
    </source>
</reference>
<dbReference type="KEGG" id="scn:Solca_2669"/>
<protein>
    <submittedName>
        <fullName evidence="1">Protein involved in biosynthesis of mitomycin antibiotics/polyketide fumonisin</fullName>
    </submittedName>
</protein>
<name>H8KRR5_SOLCM</name>
<keyword evidence="2" id="KW-1185">Reference proteome</keyword>
<dbReference type="AlphaFoldDB" id="H8KRR5"/>
<proteinExistence type="predicted"/>
<gene>
    <name evidence="1" type="ordered locus">Solca_2669</name>
</gene>
<organism evidence="1 2">
    <name type="scientific">Solitalea canadensis (strain ATCC 29591 / DSM 3403 / JCM 21819 / LMG 8368 / NBRC 15130 / NCIMB 12057 / USAM 9D)</name>
    <name type="common">Flexibacter canadensis</name>
    <dbReference type="NCBI Taxonomy" id="929556"/>
    <lineage>
        <taxon>Bacteria</taxon>
        <taxon>Pseudomonadati</taxon>
        <taxon>Bacteroidota</taxon>
        <taxon>Sphingobacteriia</taxon>
        <taxon>Sphingobacteriales</taxon>
        <taxon>Sphingobacteriaceae</taxon>
        <taxon>Solitalea</taxon>
    </lineage>
</organism>
<dbReference type="InterPro" id="IPR008775">
    <property type="entry name" value="Phytyl_CoA_dOase-like"/>
</dbReference>
<dbReference type="SUPFAM" id="SSF51197">
    <property type="entry name" value="Clavaminate synthase-like"/>
    <property type="match status" value="1"/>
</dbReference>
<dbReference type="eggNOG" id="COG5285">
    <property type="taxonomic scope" value="Bacteria"/>
</dbReference>
<dbReference type="PANTHER" id="PTHR31630">
    <property type="entry name" value="PHYTANOYL-COA DIOXYGENASE-RELATED-RELATED"/>
    <property type="match status" value="1"/>
</dbReference>
<dbReference type="EMBL" id="CP003349">
    <property type="protein sequence ID" value="AFD07703.1"/>
    <property type="molecule type" value="Genomic_DNA"/>
</dbReference>
<evidence type="ECO:0000313" key="2">
    <source>
        <dbReference type="Proteomes" id="UP000007590"/>
    </source>
</evidence>
<dbReference type="STRING" id="929556.Solca_2669"/>
<sequence>MKELIADTLETGKIPAYHLKRFWSKTIKKREGTIAQDAFLDEWQLDSSLLNILSVGIEQTIIYLYHHNPSFEKFEDWILALNNNQLSSAKIEQFNASISKDNTLETSNILTDYLLTEADLAFWRENGYLIIRNAIAKEDCDAVISAICEFIQVDLTNPSSWYYDHPAKQGIMVQLFQHPALEKNRNSQKIRSVYEQLWNRSDLFVSTDRVSFNPPECEYWKFPGPKMHWDVSLELPIPFGLQGLLYLSDTQANQGAFTLVPGFQNKIEAWINSLPAGVDPRFLNLHALGSVPIAANAGDFIVWHQALPHGSSPNTANLPRMVQYINYAPIDAEIKTEWK</sequence>
<dbReference type="HOGENOM" id="CLU_833620_0_0_10"/>
<accession>H8KRR5</accession>
<dbReference type="Gene3D" id="2.60.120.620">
    <property type="entry name" value="q2cbj1_9rhob like domain"/>
    <property type="match status" value="1"/>
</dbReference>
<dbReference type="GO" id="GO:0016706">
    <property type="term" value="F:2-oxoglutarate-dependent dioxygenase activity"/>
    <property type="evidence" value="ECO:0007669"/>
    <property type="project" value="UniProtKB-ARBA"/>
</dbReference>
<dbReference type="Pfam" id="PF05721">
    <property type="entry name" value="PhyH"/>
    <property type="match status" value="1"/>
</dbReference>
<dbReference type="Proteomes" id="UP000007590">
    <property type="component" value="Chromosome"/>
</dbReference>
<evidence type="ECO:0000313" key="1">
    <source>
        <dbReference type="EMBL" id="AFD07703.1"/>
    </source>
</evidence>